<comment type="caution">
    <text evidence="1">The sequence shown here is derived from an EMBL/GenBank/DDBJ whole genome shotgun (WGS) entry which is preliminary data.</text>
</comment>
<reference evidence="1 2" key="1">
    <citation type="submission" date="2018-05" db="EMBL/GenBank/DDBJ databases">
        <title>Marinifilum breve JC075T sp. nov., a marine bacterium isolated from Yongle Blue Hole in the South China Sea.</title>
        <authorList>
            <person name="Fu T."/>
        </authorList>
    </citation>
    <scope>NUCLEOTIDE SEQUENCE [LARGE SCALE GENOMIC DNA]</scope>
    <source>
        <strain evidence="1 2">JC075</strain>
    </source>
</reference>
<dbReference type="Proteomes" id="UP000248079">
    <property type="component" value="Unassembled WGS sequence"/>
</dbReference>
<evidence type="ECO:0000313" key="1">
    <source>
        <dbReference type="EMBL" id="PXY01513.1"/>
    </source>
</evidence>
<proteinExistence type="predicted"/>
<accession>A0A2V3ZZ06</accession>
<sequence>MKSAVPDFKLDLTLDGFIDKANPAGEFGFSMDLADGDVTSADVKVAYVNVVTKATSFATIEAGLTEFPYNKSLTVAGIIGLFPDLETTDDLNTGDEFIFYADFKLRNGTVVIGYDESGPNYSDDVRTSPLYTPFVGISVACASNIDGVYDCVANGTSTDPGPSPSENPAVNFTSTITLTPTEANGVYTISDFSGGLFTFWYDIYGLAGDYPGTIKDVCGDISYTATTGPFGSPISGTGSVDESTGVITLTGLADDWGDTWTLVLTPQ</sequence>
<dbReference type="AlphaFoldDB" id="A0A2V3ZZ06"/>
<protein>
    <submittedName>
        <fullName evidence="1">Uncharacterized protein</fullName>
    </submittedName>
</protein>
<gene>
    <name evidence="1" type="ORF">DF185_08490</name>
</gene>
<keyword evidence="2" id="KW-1185">Reference proteome</keyword>
<dbReference type="EMBL" id="QFLI01000003">
    <property type="protein sequence ID" value="PXY01513.1"/>
    <property type="molecule type" value="Genomic_DNA"/>
</dbReference>
<organism evidence="1 2">
    <name type="scientific">Marinifilum breve</name>
    <dbReference type="NCBI Taxonomy" id="2184082"/>
    <lineage>
        <taxon>Bacteria</taxon>
        <taxon>Pseudomonadati</taxon>
        <taxon>Bacteroidota</taxon>
        <taxon>Bacteroidia</taxon>
        <taxon>Marinilabiliales</taxon>
        <taxon>Marinifilaceae</taxon>
    </lineage>
</organism>
<name>A0A2V3ZZ06_9BACT</name>
<evidence type="ECO:0000313" key="2">
    <source>
        <dbReference type="Proteomes" id="UP000248079"/>
    </source>
</evidence>